<dbReference type="eggNOG" id="KOG2504">
    <property type="taxonomic scope" value="Eukaryota"/>
</dbReference>
<dbReference type="PANTHER" id="PTHR11360:SF305">
    <property type="entry name" value="MAJOR FACILITATOR SUPERFAMILY (MFS) PROFILE DOMAIN-CONTAINING PROTEIN"/>
    <property type="match status" value="1"/>
</dbReference>
<dbReference type="GO" id="GO:0016020">
    <property type="term" value="C:membrane"/>
    <property type="evidence" value="ECO:0007669"/>
    <property type="project" value="UniProtKB-SubCell"/>
</dbReference>
<comment type="subcellular location">
    <subcellularLocation>
        <location evidence="1">Membrane</location>
        <topology evidence="1">Multi-pass membrane protein</topology>
    </subcellularLocation>
</comment>
<dbReference type="Gene3D" id="1.20.1250.20">
    <property type="entry name" value="MFS general substrate transporter like domains"/>
    <property type="match status" value="2"/>
</dbReference>
<feature type="transmembrane region" description="Helical" evidence="3">
    <location>
        <begin position="274"/>
        <end position="291"/>
    </location>
</feature>
<dbReference type="HOGENOM" id="CLU_001265_1_2_1"/>
<keyword evidence="3" id="KW-0472">Membrane</keyword>
<keyword evidence="3" id="KW-1133">Transmembrane helix</keyword>
<dbReference type="GeneID" id="9594600"/>
<keyword evidence="3" id="KW-0812">Transmembrane</keyword>
<evidence type="ECO:0000256" key="3">
    <source>
        <dbReference type="SAM" id="Phobius"/>
    </source>
</evidence>
<dbReference type="RefSeq" id="XP_003035351.1">
    <property type="nucleotide sequence ID" value="XM_003035305.1"/>
</dbReference>
<accession>D8PT39</accession>
<organism evidence="6">
    <name type="scientific">Schizophyllum commune (strain H4-8 / FGSC 9210)</name>
    <name type="common">Split gill fungus</name>
    <dbReference type="NCBI Taxonomy" id="578458"/>
    <lineage>
        <taxon>Eukaryota</taxon>
        <taxon>Fungi</taxon>
        <taxon>Dikarya</taxon>
        <taxon>Basidiomycota</taxon>
        <taxon>Agaricomycotina</taxon>
        <taxon>Agaricomycetes</taxon>
        <taxon>Agaricomycetidae</taxon>
        <taxon>Agaricales</taxon>
        <taxon>Schizophyllaceae</taxon>
        <taxon>Schizophyllum</taxon>
    </lineage>
</organism>
<dbReference type="GO" id="GO:0022857">
    <property type="term" value="F:transmembrane transporter activity"/>
    <property type="evidence" value="ECO:0007669"/>
    <property type="project" value="InterPro"/>
</dbReference>
<dbReference type="KEGG" id="scm:SCHCO_02560616"/>
<dbReference type="PANTHER" id="PTHR11360">
    <property type="entry name" value="MONOCARBOXYLATE TRANSPORTER"/>
    <property type="match status" value="1"/>
</dbReference>
<feature type="transmembrane region" description="Helical" evidence="3">
    <location>
        <begin position="437"/>
        <end position="458"/>
    </location>
</feature>
<comment type="similarity">
    <text evidence="2">Belongs to the major facilitator superfamily. Monocarboxylate porter (TC 2.A.1.13) family.</text>
</comment>
<feature type="transmembrane region" description="Helical" evidence="3">
    <location>
        <begin position="169"/>
        <end position="191"/>
    </location>
</feature>
<protein>
    <recommendedName>
        <fullName evidence="4">Major facilitator superfamily (MFS) profile domain-containing protein</fullName>
    </recommendedName>
</protein>
<dbReference type="OMA" id="LSYRIWA"/>
<feature type="transmembrane region" description="Helical" evidence="3">
    <location>
        <begin position="203"/>
        <end position="222"/>
    </location>
</feature>
<dbReference type="OrthoDB" id="2213137at2759"/>
<dbReference type="Proteomes" id="UP000007431">
    <property type="component" value="Unassembled WGS sequence"/>
</dbReference>
<evidence type="ECO:0000259" key="4">
    <source>
        <dbReference type="PROSITE" id="PS50850"/>
    </source>
</evidence>
<evidence type="ECO:0000256" key="2">
    <source>
        <dbReference type="ARBA" id="ARBA00006727"/>
    </source>
</evidence>
<evidence type="ECO:0000313" key="5">
    <source>
        <dbReference type="EMBL" id="EFJ00449.1"/>
    </source>
</evidence>
<dbReference type="PROSITE" id="PS50850">
    <property type="entry name" value="MFS"/>
    <property type="match status" value="1"/>
</dbReference>
<sequence length="467" mass="48913">MSSTDKSLQEIRRPEISKSISDIHTRRFVTDHESGVDAASNHYDSEAPTIVGSRTHSASSSATVLPTAYPEGGYGWTIVAVCSSIMFFSVGATYSWGVIQARLAADNLGPNSTLAFIGSISASWIALGAIVSGRLIRLVGSRNAGLLACFLLGLGQVLSGFSTRSIGGLFVTNGIVTGVGTCLGFMLCSTLPAQYFQKRRGTATGLIFAGAGAGGAVLSISINELIARLGVSWTFRILGFSIWAIPLPACLFLKDRMRMATPTIEWNLFRDPKFVLLLIGSAIGTFPLFVPPFFIPLYAGSLGISATVGSLLLATFNLSSGLGRLGFGYLCDICGPITSLILSLLLSALSLLAIWPVSNSLAPLVVFIILDGLGNGGFFSTVPSVVGHVYGPNRMTGVLGMVLSAWAAGYILGSPVAGWLLEMYGGSDAGITAYRPAMYYAGSLSLGAAGFVGGMRWLEAPRLLAFA</sequence>
<evidence type="ECO:0000256" key="1">
    <source>
        <dbReference type="ARBA" id="ARBA00004141"/>
    </source>
</evidence>
<feature type="transmembrane region" description="Helical" evidence="3">
    <location>
        <begin position="144"/>
        <end position="163"/>
    </location>
</feature>
<feature type="transmembrane region" description="Helical" evidence="3">
    <location>
        <begin position="330"/>
        <end position="355"/>
    </location>
</feature>
<proteinExistence type="inferred from homology"/>
<feature type="transmembrane region" description="Helical" evidence="3">
    <location>
        <begin position="234"/>
        <end position="253"/>
    </location>
</feature>
<dbReference type="SUPFAM" id="SSF103473">
    <property type="entry name" value="MFS general substrate transporter"/>
    <property type="match status" value="1"/>
</dbReference>
<name>D8PT39_SCHCM</name>
<dbReference type="InterPro" id="IPR011701">
    <property type="entry name" value="MFS"/>
</dbReference>
<dbReference type="VEuPathDB" id="FungiDB:SCHCODRAFT_02560616"/>
<feature type="transmembrane region" description="Helical" evidence="3">
    <location>
        <begin position="297"/>
        <end position="318"/>
    </location>
</feature>
<feature type="transmembrane region" description="Helical" evidence="3">
    <location>
        <begin position="74"/>
        <end position="94"/>
    </location>
</feature>
<feature type="domain" description="Major facilitator superfamily (MFS) profile" evidence="4">
    <location>
        <begin position="273"/>
        <end position="467"/>
    </location>
</feature>
<feature type="transmembrane region" description="Helical" evidence="3">
    <location>
        <begin position="361"/>
        <end position="386"/>
    </location>
</feature>
<dbReference type="InterPro" id="IPR050327">
    <property type="entry name" value="Proton-linked_MCT"/>
</dbReference>
<dbReference type="InterPro" id="IPR020846">
    <property type="entry name" value="MFS_dom"/>
</dbReference>
<evidence type="ECO:0000313" key="6">
    <source>
        <dbReference type="Proteomes" id="UP000007431"/>
    </source>
</evidence>
<dbReference type="EMBL" id="GL377303">
    <property type="protein sequence ID" value="EFJ00449.1"/>
    <property type="molecule type" value="Genomic_DNA"/>
</dbReference>
<dbReference type="InParanoid" id="D8PT39"/>
<dbReference type="InterPro" id="IPR036259">
    <property type="entry name" value="MFS_trans_sf"/>
</dbReference>
<feature type="transmembrane region" description="Helical" evidence="3">
    <location>
        <begin position="114"/>
        <end position="132"/>
    </location>
</feature>
<reference evidence="5 6" key="1">
    <citation type="journal article" date="2010" name="Nat. Biotechnol.">
        <title>Genome sequence of the model mushroom Schizophyllum commune.</title>
        <authorList>
            <person name="Ohm R.A."/>
            <person name="de Jong J.F."/>
            <person name="Lugones L.G."/>
            <person name="Aerts A."/>
            <person name="Kothe E."/>
            <person name="Stajich J.E."/>
            <person name="de Vries R.P."/>
            <person name="Record E."/>
            <person name="Levasseur A."/>
            <person name="Baker S.E."/>
            <person name="Bartholomew K.A."/>
            <person name="Coutinho P.M."/>
            <person name="Erdmann S."/>
            <person name="Fowler T.J."/>
            <person name="Gathman A.C."/>
            <person name="Lombard V."/>
            <person name="Henrissat B."/>
            <person name="Knabe N."/>
            <person name="Kuees U."/>
            <person name="Lilly W.W."/>
            <person name="Lindquist E."/>
            <person name="Lucas S."/>
            <person name="Magnuson J.K."/>
            <person name="Piumi F."/>
            <person name="Raudaskoski M."/>
            <person name="Salamov A."/>
            <person name="Schmutz J."/>
            <person name="Schwarze F.W.M.R."/>
            <person name="vanKuyk P.A."/>
            <person name="Horton J.S."/>
            <person name="Grigoriev I.V."/>
            <person name="Woesten H.A.B."/>
        </authorList>
    </citation>
    <scope>NUCLEOTIDE SEQUENCE [LARGE SCALE GENOMIC DNA]</scope>
    <source>
        <strain evidence="6">H4-8 / FGSC 9210</strain>
    </source>
</reference>
<gene>
    <name evidence="5" type="ORF">SCHCODRAFT_50287</name>
</gene>
<feature type="transmembrane region" description="Helical" evidence="3">
    <location>
        <begin position="398"/>
        <end position="417"/>
    </location>
</feature>
<dbReference type="AlphaFoldDB" id="D8PT39"/>
<dbReference type="Pfam" id="PF07690">
    <property type="entry name" value="MFS_1"/>
    <property type="match status" value="1"/>
</dbReference>
<keyword evidence="6" id="KW-1185">Reference proteome</keyword>